<keyword evidence="8" id="KW-1185">Reference proteome</keyword>
<proteinExistence type="predicted"/>
<sequence>MECRTNGIETPLKGHKGNCPWQHCVSDACEQLSIHRRQHILGEHATTNDITACDVIGIANIRRNSGPTASTAKKVAQKQQSRGVNADVMRAIVNKSRDTPTATSRVLALFSPPGAPQTSGPSLRSTPRAEGPRKKRTRALKFSTDKEEQQEAAPLGSTIQEIRRFIQEIQQAIAQQGATTSRPAVSAPYTSRNSKRRNAAVELSLFEAFLCLRNLEGGWMLKKASGSLVFAPASKDGYHGLWFKQNWRENRITVAAD</sequence>
<dbReference type="GO" id="GO:0006355">
    <property type="term" value="P:regulation of DNA-templated transcription"/>
    <property type="evidence" value="ECO:0007669"/>
    <property type="project" value="InterPro"/>
</dbReference>
<keyword evidence="4" id="KW-0539">Nucleus</keyword>
<feature type="region of interest" description="Disordered" evidence="5">
    <location>
        <begin position="109"/>
        <end position="156"/>
    </location>
</feature>
<organism evidence="7 8">
    <name type="scientific">Branchiostoma lanceolatum</name>
    <name type="common">Common lancelet</name>
    <name type="synonym">Amphioxus lanceolatum</name>
    <dbReference type="NCBI Taxonomy" id="7740"/>
    <lineage>
        <taxon>Eukaryota</taxon>
        <taxon>Metazoa</taxon>
        <taxon>Chordata</taxon>
        <taxon>Cephalochordata</taxon>
        <taxon>Leptocardii</taxon>
        <taxon>Amphioxiformes</taxon>
        <taxon>Branchiostomatidae</taxon>
        <taxon>Branchiostoma</taxon>
    </lineage>
</organism>
<dbReference type="OrthoDB" id="3207600at2759"/>
<evidence type="ECO:0000313" key="8">
    <source>
        <dbReference type="Proteomes" id="UP000838412"/>
    </source>
</evidence>
<feature type="domain" description="DM" evidence="6">
    <location>
        <begin position="2"/>
        <end position="40"/>
    </location>
</feature>
<keyword evidence="2" id="KW-0862">Zinc</keyword>
<accession>A0A8J9YNS2</accession>
<dbReference type="InterPro" id="IPR036407">
    <property type="entry name" value="DM_DNA-bd_sf"/>
</dbReference>
<dbReference type="GO" id="GO:0046872">
    <property type="term" value="F:metal ion binding"/>
    <property type="evidence" value="ECO:0007669"/>
    <property type="project" value="UniProtKB-KW"/>
</dbReference>
<dbReference type="Pfam" id="PF00751">
    <property type="entry name" value="DM"/>
    <property type="match status" value="1"/>
</dbReference>
<dbReference type="SUPFAM" id="SSF82927">
    <property type="entry name" value="Cysteine-rich DNA binding domain, (DM domain)"/>
    <property type="match status" value="1"/>
</dbReference>
<evidence type="ECO:0000256" key="5">
    <source>
        <dbReference type="SAM" id="MobiDB-lite"/>
    </source>
</evidence>
<keyword evidence="3" id="KW-0238">DNA-binding</keyword>
<evidence type="ECO:0000256" key="3">
    <source>
        <dbReference type="ARBA" id="ARBA00023125"/>
    </source>
</evidence>
<evidence type="ECO:0000256" key="2">
    <source>
        <dbReference type="ARBA" id="ARBA00022833"/>
    </source>
</evidence>
<evidence type="ECO:0000313" key="7">
    <source>
        <dbReference type="EMBL" id="CAH1240922.1"/>
    </source>
</evidence>
<dbReference type="Proteomes" id="UP000838412">
    <property type="component" value="Chromosome 11"/>
</dbReference>
<protein>
    <submittedName>
        <fullName evidence="7">Hypp6206 protein</fullName>
    </submittedName>
</protein>
<name>A0A8J9YNS2_BRALA</name>
<dbReference type="Gene3D" id="4.10.1040.10">
    <property type="entry name" value="DM DNA-binding domain"/>
    <property type="match status" value="1"/>
</dbReference>
<evidence type="ECO:0000256" key="4">
    <source>
        <dbReference type="ARBA" id="ARBA00023242"/>
    </source>
</evidence>
<dbReference type="InterPro" id="IPR001275">
    <property type="entry name" value="DM_DNA-bd"/>
</dbReference>
<feature type="compositionally biased region" description="Polar residues" evidence="5">
    <location>
        <begin position="116"/>
        <end position="125"/>
    </location>
</feature>
<dbReference type="AlphaFoldDB" id="A0A8J9YNS2"/>
<reference evidence="7" key="1">
    <citation type="submission" date="2022-01" db="EMBL/GenBank/DDBJ databases">
        <authorList>
            <person name="Braso-Vives M."/>
        </authorList>
    </citation>
    <scope>NUCLEOTIDE SEQUENCE</scope>
</reference>
<evidence type="ECO:0000259" key="6">
    <source>
        <dbReference type="Pfam" id="PF00751"/>
    </source>
</evidence>
<keyword evidence="1" id="KW-0479">Metal-binding</keyword>
<dbReference type="EMBL" id="OV696696">
    <property type="protein sequence ID" value="CAH1240922.1"/>
    <property type="molecule type" value="Genomic_DNA"/>
</dbReference>
<dbReference type="GO" id="GO:0043565">
    <property type="term" value="F:sequence-specific DNA binding"/>
    <property type="evidence" value="ECO:0007669"/>
    <property type="project" value="InterPro"/>
</dbReference>
<evidence type="ECO:0000256" key="1">
    <source>
        <dbReference type="ARBA" id="ARBA00022723"/>
    </source>
</evidence>
<gene>
    <name evidence="7" type="primary">Hypp6206</name>
    <name evidence="7" type="ORF">BLAG_LOCUS4738</name>
</gene>